<evidence type="ECO:0000256" key="1">
    <source>
        <dbReference type="SAM" id="MobiDB-lite"/>
    </source>
</evidence>
<comment type="caution">
    <text evidence="2">The sequence shown here is derived from an EMBL/GenBank/DDBJ whole genome shotgun (WGS) entry which is preliminary data.</text>
</comment>
<name>A0A8H5I6G7_9HYPO</name>
<organism evidence="2 3">
    <name type="scientific">Fusarium napiforme</name>
    <dbReference type="NCBI Taxonomy" id="42672"/>
    <lineage>
        <taxon>Eukaryota</taxon>
        <taxon>Fungi</taxon>
        <taxon>Dikarya</taxon>
        <taxon>Ascomycota</taxon>
        <taxon>Pezizomycotina</taxon>
        <taxon>Sordariomycetes</taxon>
        <taxon>Hypocreomycetidae</taxon>
        <taxon>Hypocreales</taxon>
        <taxon>Nectriaceae</taxon>
        <taxon>Fusarium</taxon>
        <taxon>Fusarium fujikuroi species complex</taxon>
    </lineage>
</organism>
<protein>
    <submittedName>
        <fullName evidence="2">Uncharacterized protein</fullName>
    </submittedName>
</protein>
<dbReference type="AlphaFoldDB" id="A0A8H5I6G7"/>
<gene>
    <name evidence="2" type="ORF">FNAPI_13251</name>
</gene>
<reference evidence="2 3" key="1">
    <citation type="submission" date="2020-05" db="EMBL/GenBank/DDBJ databases">
        <title>Identification and distribution of gene clusters putatively required for synthesis of sphingolipid metabolism inhibitors in phylogenetically diverse species of the filamentous fungus Fusarium.</title>
        <authorList>
            <person name="Kim H.-S."/>
            <person name="Busman M."/>
            <person name="Brown D.W."/>
            <person name="Divon H."/>
            <person name="Uhlig S."/>
            <person name="Proctor R.H."/>
        </authorList>
    </citation>
    <scope>NUCLEOTIDE SEQUENCE [LARGE SCALE GENOMIC DNA]</scope>
    <source>
        <strain evidence="2 3">NRRL 25196</strain>
    </source>
</reference>
<dbReference type="EMBL" id="JAAOAO010000787">
    <property type="protein sequence ID" value="KAF5531433.1"/>
    <property type="molecule type" value="Genomic_DNA"/>
</dbReference>
<proteinExistence type="predicted"/>
<accession>A0A8H5I6G7</accession>
<evidence type="ECO:0000313" key="2">
    <source>
        <dbReference type="EMBL" id="KAF5531433.1"/>
    </source>
</evidence>
<feature type="region of interest" description="Disordered" evidence="1">
    <location>
        <begin position="224"/>
        <end position="247"/>
    </location>
</feature>
<dbReference type="Proteomes" id="UP000574317">
    <property type="component" value="Unassembled WGS sequence"/>
</dbReference>
<feature type="compositionally biased region" description="Basic and acidic residues" evidence="1">
    <location>
        <begin position="229"/>
        <end position="247"/>
    </location>
</feature>
<keyword evidence="3" id="KW-1185">Reference proteome</keyword>
<evidence type="ECO:0000313" key="3">
    <source>
        <dbReference type="Proteomes" id="UP000574317"/>
    </source>
</evidence>
<sequence>MFNLTSPFDVSRKATKKASRVMSSLKKNLWSTLSKTPKQHLKQQKPKYQLCNNPSITITDAETGEEWEFIDHDELDGDLPNSDNTRTLREELELNAREQDDLLEICCLFDETRQCQWNRRAFNSDSIASKLAVYILHFSLQTRLSFLSSVILDITSIRTTIDNTTQQPKHQPILAFLDALHNNLLRYLQDPQTTNNSYPFSKWPEERNKPSMFSKLVQKVATMIMGPSDEEKNHEEKDRKEKDRELKEGVVVRPEDATEPWEVVPTVKDDPWSVVVKSRNVLSEFDDSGTNRQTPYERTYQYELDRRVVEADRLAMRESKKRGSK</sequence>